<feature type="compositionally biased region" description="Basic and acidic residues" evidence="6">
    <location>
        <begin position="34"/>
        <end position="43"/>
    </location>
</feature>
<keyword evidence="1" id="KW-0645">Protease</keyword>
<dbReference type="AlphaFoldDB" id="A0AA86GTX0"/>
<evidence type="ECO:0000256" key="5">
    <source>
        <dbReference type="ARBA" id="ARBA00023049"/>
    </source>
</evidence>
<dbReference type="PANTHER" id="PTHR30471:SF3">
    <property type="entry name" value="UPF0758 PROTEIN YEES-RELATED"/>
    <property type="match status" value="1"/>
</dbReference>
<dbReference type="Proteomes" id="UP000058599">
    <property type="component" value="Chromosome"/>
</dbReference>
<feature type="domain" description="MPN" evidence="7">
    <location>
        <begin position="219"/>
        <end position="324"/>
    </location>
</feature>
<dbReference type="EMBL" id="CP012199">
    <property type="protein sequence ID" value="AMG75528.1"/>
    <property type="molecule type" value="Genomic_DNA"/>
</dbReference>
<gene>
    <name evidence="8" type="ORF">SGRAN_3185</name>
</gene>
<organism evidence="8 9">
    <name type="scientific">Sphingopyxis granuli</name>
    <dbReference type="NCBI Taxonomy" id="267128"/>
    <lineage>
        <taxon>Bacteria</taxon>
        <taxon>Pseudomonadati</taxon>
        <taxon>Pseudomonadota</taxon>
        <taxon>Alphaproteobacteria</taxon>
        <taxon>Sphingomonadales</taxon>
        <taxon>Sphingomonadaceae</taxon>
        <taxon>Sphingopyxis</taxon>
    </lineage>
</organism>
<evidence type="ECO:0000313" key="9">
    <source>
        <dbReference type="Proteomes" id="UP000058599"/>
    </source>
</evidence>
<keyword evidence="3" id="KW-0378">Hydrolase</keyword>
<dbReference type="InterPro" id="IPR037518">
    <property type="entry name" value="MPN"/>
</dbReference>
<dbReference type="Gene3D" id="3.40.140.10">
    <property type="entry name" value="Cytidine Deaminase, domain 2"/>
    <property type="match status" value="1"/>
</dbReference>
<dbReference type="Pfam" id="PF04002">
    <property type="entry name" value="RadC"/>
    <property type="match status" value="1"/>
</dbReference>
<name>A0AA86GTX0_9SPHN</name>
<reference evidence="8 9" key="1">
    <citation type="journal article" date="2016" name="BMC Genomics">
        <title>Genomic analysis of the nitrate-respiring Sphingopyxis granuli (formerly Sphingomonas macrogoltabida) strain TFA.</title>
        <authorList>
            <person name="Garcia-Romero I."/>
            <person name="Perez-Pulido A.J."/>
            <person name="Gonzalez-Flores Y.E."/>
            <person name="Reyes-Ramirez F."/>
            <person name="Santero E."/>
            <person name="Floriano B."/>
        </authorList>
    </citation>
    <scope>NUCLEOTIDE SEQUENCE [LARGE SCALE GENOMIC DNA]</scope>
    <source>
        <strain evidence="8 9">TFA</strain>
    </source>
</reference>
<keyword evidence="5" id="KW-0482">Metalloprotease</keyword>
<dbReference type="GO" id="GO:0046872">
    <property type="term" value="F:metal ion binding"/>
    <property type="evidence" value="ECO:0007669"/>
    <property type="project" value="UniProtKB-KW"/>
</dbReference>
<evidence type="ECO:0000256" key="6">
    <source>
        <dbReference type="SAM" id="MobiDB-lite"/>
    </source>
</evidence>
<dbReference type="GO" id="GO:0008237">
    <property type="term" value="F:metallopeptidase activity"/>
    <property type="evidence" value="ECO:0007669"/>
    <property type="project" value="UniProtKB-KW"/>
</dbReference>
<dbReference type="CDD" id="cd08071">
    <property type="entry name" value="MPN_DUF2466"/>
    <property type="match status" value="1"/>
</dbReference>
<sequence length="324" mass="35012">MKKEEDAYRGLPHPHARGNRLCPPSRRRPGASDGPHRGNDDRIGSGATPARTAGICEPRRRTSCDRSVRSEFNDVPRADSLSVLADDSSRASYSPAPCPSQSLLRLCAASRSISDHAGVLLLAGPAASHCGYMAAPAKDLAERQRSILARLIAAVEPANCERLAKVLLDEFQSIGRIWSAAPEALCRILGDVSPVVSLIIGAREAALETMAGDLRAIAIDPFSPELRRYLIASMGSLDDETLRILFLDNSRRLIADERLQQGTLSQLALYPRTIFRRALEHNAAGLILVHNHPSGDPSPSEEDIVATRHLDQCSSSEHSAQLAA</sequence>
<dbReference type="InterPro" id="IPR020891">
    <property type="entry name" value="UPF0758_CS"/>
</dbReference>
<proteinExistence type="predicted"/>
<evidence type="ECO:0000256" key="3">
    <source>
        <dbReference type="ARBA" id="ARBA00022801"/>
    </source>
</evidence>
<dbReference type="InterPro" id="IPR025657">
    <property type="entry name" value="RadC_JAB"/>
</dbReference>
<protein>
    <recommendedName>
        <fullName evidence="7">MPN domain-containing protein</fullName>
    </recommendedName>
</protein>
<keyword evidence="4" id="KW-0862">Zinc</keyword>
<dbReference type="KEGG" id="sgi:SGRAN_3185"/>
<feature type="region of interest" description="Disordered" evidence="6">
    <location>
        <begin position="1"/>
        <end position="68"/>
    </location>
</feature>
<evidence type="ECO:0000259" key="7">
    <source>
        <dbReference type="PROSITE" id="PS50249"/>
    </source>
</evidence>
<dbReference type="PANTHER" id="PTHR30471">
    <property type="entry name" value="DNA REPAIR PROTEIN RADC"/>
    <property type="match status" value="1"/>
</dbReference>
<dbReference type="PROSITE" id="PS50249">
    <property type="entry name" value="MPN"/>
    <property type="match status" value="1"/>
</dbReference>
<accession>A0AA86GTX0</accession>
<keyword evidence="2" id="KW-0479">Metal-binding</keyword>
<keyword evidence="9" id="KW-1185">Reference proteome</keyword>
<dbReference type="GO" id="GO:0006508">
    <property type="term" value="P:proteolysis"/>
    <property type="evidence" value="ECO:0007669"/>
    <property type="project" value="UniProtKB-KW"/>
</dbReference>
<dbReference type="InterPro" id="IPR001405">
    <property type="entry name" value="UPF0758"/>
</dbReference>
<evidence type="ECO:0000313" key="8">
    <source>
        <dbReference type="EMBL" id="AMG75528.1"/>
    </source>
</evidence>
<feature type="compositionally biased region" description="Basic and acidic residues" evidence="6">
    <location>
        <begin position="57"/>
        <end position="68"/>
    </location>
</feature>
<evidence type="ECO:0000256" key="4">
    <source>
        <dbReference type="ARBA" id="ARBA00022833"/>
    </source>
</evidence>
<evidence type="ECO:0000256" key="1">
    <source>
        <dbReference type="ARBA" id="ARBA00022670"/>
    </source>
</evidence>
<dbReference type="PROSITE" id="PS01302">
    <property type="entry name" value="UPF0758"/>
    <property type="match status" value="1"/>
</dbReference>
<evidence type="ECO:0000256" key="2">
    <source>
        <dbReference type="ARBA" id="ARBA00022723"/>
    </source>
</evidence>